<dbReference type="InterPro" id="IPR036465">
    <property type="entry name" value="vWFA_dom_sf"/>
</dbReference>
<comment type="caution">
    <text evidence="7">The sequence shown here is derived from an EMBL/GenBank/DDBJ whole genome shotgun (WGS) entry which is preliminary data.</text>
</comment>
<feature type="domain" description="VWFA" evidence="6">
    <location>
        <begin position="50"/>
        <end position="244"/>
    </location>
</feature>
<evidence type="ECO:0000256" key="1">
    <source>
        <dbReference type="ARBA" id="ARBA00004613"/>
    </source>
</evidence>
<dbReference type="SUPFAM" id="SSF53300">
    <property type="entry name" value="vWA-like"/>
    <property type="match status" value="1"/>
</dbReference>
<name>A0ABW5ZXJ2_9FLAO</name>
<dbReference type="PANTHER" id="PTHR47763">
    <property type="entry name" value="ALPHA-PROTEIN KINASE VWKA"/>
    <property type="match status" value="1"/>
</dbReference>
<dbReference type="CDD" id="cd00198">
    <property type="entry name" value="vWFA"/>
    <property type="match status" value="1"/>
</dbReference>
<dbReference type="PROSITE" id="PS50234">
    <property type="entry name" value="VWFA"/>
    <property type="match status" value="1"/>
</dbReference>
<dbReference type="Gene3D" id="3.40.50.410">
    <property type="entry name" value="von Willebrand factor, type A domain"/>
    <property type="match status" value="1"/>
</dbReference>
<accession>A0ABW5ZXJ2</accession>
<dbReference type="RefSeq" id="WP_194507021.1">
    <property type="nucleotide sequence ID" value="NZ_JADILU010000002.1"/>
</dbReference>
<evidence type="ECO:0000313" key="7">
    <source>
        <dbReference type="EMBL" id="MFD2917760.1"/>
    </source>
</evidence>
<evidence type="ECO:0000259" key="6">
    <source>
        <dbReference type="PROSITE" id="PS50234"/>
    </source>
</evidence>
<evidence type="ECO:0000256" key="2">
    <source>
        <dbReference type="ARBA" id="ARBA00022525"/>
    </source>
</evidence>
<comment type="subcellular location">
    <subcellularLocation>
        <location evidence="1">Secreted</location>
    </subcellularLocation>
</comment>
<reference evidence="8" key="1">
    <citation type="journal article" date="2019" name="Int. J. Syst. Evol. Microbiol.">
        <title>The Global Catalogue of Microorganisms (GCM) 10K type strain sequencing project: providing services to taxonomists for standard genome sequencing and annotation.</title>
        <authorList>
            <consortium name="The Broad Institute Genomics Platform"/>
            <consortium name="The Broad Institute Genome Sequencing Center for Infectious Disease"/>
            <person name="Wu L."/>
            <person name="Ma J."/>
        </authorList>
    </citation>
    <scope>NUCLEOTIDE SEQUENCE [LARGE SCALE GENOMIC DNA]</scope>
    <source>
        <strain evidence="8">KCTC 32514</strain>
    </source>
</reference>
<protein>
    <submittedName>
        <fullName evidence="7">VWA domain-containing protein</fullName>
    </submittedName>
</protein>
<evidence type="ECO:0000256" key="5">
    <source>
        <dbReference type="SAM" id="SignalP"/>
    </source>
</evidence>
<dbReference type="InterPro" id="IPR002035">
    <property type="entry name" value="VWF_A"/>
</dbReference>
<proteinExistence type="predicted"/>
<sequence length="391" mass="44338">MIKKLSLLLVVLFLLNCKNSTHKNSNKDLANAIETSVTKQRNKKPIKNTEIVFCLDATGSMSGLIGTAKEKIWDIVTELAQSNDVDTLKMGMVFYRDRGDSFVTRQIAITTDLDEVYADLLEMSADGGGDTPESVNQALHESITDMKWSTDRNTYKTIFVVGDCPPHMDYQDDVKYTESCKLAAQKGIIINTIKLGNSCQEAIPHFREMSQCTNGEFLMLDQDAKDYVIATPFDAEINELSKEIDDTRMYYGTLNEREYNYDKKEKSMKVYDDGSATANSKRAEYKNSKVGKKGSYGTNEIINDYNDGKLNLNTIEEDKLPKELRVLNISQQEEMIQELSNRRDHNQSQLKELFKKKRAYIKSKESEQADSTSFSKEVVKILKEQSGKGSE</sequence>
<keyword evidence="3 5" id="KW-0732">Signal</keyword>
<evidence type="ECO:0000313" key="8">
    <source>
        <dbReference type="Proteomes" id="UP001597548"/>
    </source>
</evidence>
<evidence type="ECO:0000256" key="3">
    <source>
        <dbReference type="ARBA" id="ARBA00022729"/>
    </source>
</evidence>
<dbReference type="PANTHER" id="PTHR47763:SF1">
    <property type="entry name" value="DUF659 DOMAIN-CONTAINING PROTEIN"/>
    <property type="match status" value="1"/>
</dbReference>
<feature type="coiled-coil region" evidence="4">
    <location>
        <begin position="329"/>
        <end position="356"/>
    </location>
</feature>
<keyword evidence="8" id="KW-1185">Reference proteome</keyword>
<gene>
    <name evidence="7" type="ORF">ACFS29_19060</name>
</gene>
<dbReference type="InterPro" id="IPR056861">
    <property type="entry name" value="HMCN1-like_VWA"/>
</dbReference>
<evidence type="ECO:0000256" key="4">
    <source>
        <dbReference type="SAM" id="Coils"/>
    </source>
</evidence>
<feature type="signal peptide" evidence="5">
    <location>
        <begin position="1"/>
        <end position="23"/>
    </location>
</feature>
<dbReference type="InterPro" id="IPR052969">
    <property type="entry name" value="Thr-specific_kinase-like"/>
</dbReference>
<dbReference type="Pfam" id="PF25106">
    <property type="entry name" value="VWA_4"/>
    <property type="match status" value="1"/>
</dbReference>
<organism evidence="7 8">
    <name type="scientific">Psychroserpens luteus</name>
    <dbReference type="NCBI Taxonomy" id="1434066"/>
    <lineage>
        <taxon>Bacteria</taxon>
        <taxon>Pseudomonadati</taxon>
        <taxon>Bacteroidota</taxon>
        <taxon>Flavobacteriia</taxon>
        <taxon>Flavobacteriales</taxon>
        <taxon>Flavobacteriaceae</taxon>
        <taxon>Psychroserpens</taxon>
    </lineage>
</organism>
<keyword evidence="2" id="KW-0964">Secreted</keyword>
<dbReference type="EMBL" id="JBHUOS010000016">
    <property type="protein sequence ID" value="MFD2917760.1"/>
    <property type="molecule type" value="Genomic_DNA"/>
</dbReference>
<keyword evidence="4" id="KW-0175">Coiled coil</keyword>
<feature type="chain" id="PRO_5047306153" evidence="5">
    <location>
        <begin position="24"/>
        <end position="391"/>
    </location>
</feature>
<dbReference type="Proteomes" id="UP001597548">
    <property type="component" value="Unassembled WGS sequence"/>
</dbReference>